<feature type="binding site" evidence="6">
    <location>
        <position position="47"/>
    </location>
    <ligand>
        <name>NADP(+)</name>
        <dbReference type="ChEBI" id="CHEBI:58349"/>
    </ligand>
</feature>
<dbReference type="HAMAP" id="MF_00966">
    <property type="entry name" value="G6PD"/>
    <property type="match status" value="1"/>
</dbReference>
<feature type="domain" description="Glucose-6-phosphate dehydrogenase C-terminal" evidence="8">
    <location>
        <begin position="191"/>
        <end position="491"/>
    </location>
</feature>
<keyword evidence="3 6" id="KW-0521">NADP</keyword>
<dbReference type="SUPFAM" id="SSF51735">
    <property type="entry name" value="NAD(P)-binding Rossmann-fold domains"/>
    <property type="match status" value="1"/>
</dbReference>
<comment type="similarity">
    <text evidence="6">Belongs to the glucose-6-phosphate dehydrogenase family.</text>
</comment>
<dbReference type="GO" id="GO:0004345">
    <property type="term" value="F:glucose-6-phosphate dehydrogenase activity"/>
    <property type="evidence" value="ECO:0007669"/>
    <property type="project" value="UniProtKB-UniRule"/>
</dbReference>
<feature type="binding site" evidence="6">
    <location>
        <position position="218"/>
    </location>
    <ligand>
        <name>substrate</name>
    </ligand>
</feature>
<feature type="binding site" evidence="6">
    <location>
        <position position="150"/>
    </location>
    <ligand>
        <name>NADP(+)</name>
        <dbReference type="ChEBI" id="CHEBI:58349"/>
    </ligand>
</feature>
<comment type="function">
    <text evidence="6">Catalyzes the oxidation of glucose 6-phosphate to 6-phosphogluconolactone.</text>
</comment>
<gene>
    <name evidence="6 9" type="primary">zwf</name>
    <name evidence="9" type="ORF">OHM77_02560</name>
</gene>
<dbReference type="GO" id="GO:0009051">
    <property type="term" value="P:pentose-phosphate shunt, oxidative branch"/>
    <property type="evidence" value="ECO:0007669"/>
    <property type="project" value="TreeGrafter"/>
</dbReference>
<evidence type="ECO:0000256" key="2">
    <source>
        <dbReference type="ARBA" id="ARBA00022526"/>
    </source>
</evidence>
<reference evidence="9" key="1">
    <citation type="journal article" date="2023" name="Nat. Microbiol.">
        <title>Enrichment and characterization of a nitric oxide-reducing microbial community in a continuous bioreactor.</title>
        <authorList>
            <person name="Garrido-Amador P."/>
            <person name="Stortenbeker N."/>
            <person name="Wessels H.J.C.T."/>
            <person name="Speth D.R."/>
            <person name="Garcia-Heredia I."/>
            <person name="Kartal B."/>
        </authorList>
    </citation>
    <scope>NUCLEOTIDE SEQUENCE</scope>
    <source>
        <strain evidence="9">MAG1</strain>
    </source>
</reference>
<dbReference type="InterPro" id="IPR036291">
    <property type="entry name" value="NAD(P)-bd_dom_sf"/>
</dbReference>
<organism evidence="9">
    <name type="scientific">Candidatus Nitricoxidivorans perseverans</name>
    <dbReference type="NCBI Taxonomy" id="2975601"/>
    <lineage>
        <taxon>Bacteria</taxon>
        <taxon>Pseudomonadati</taxon>
        <taxon>Pseudomonadota</taxon>
        <taxon>Betaproteobacteria</taxon>
        <taxon>Nitrosomonadales</taxon>
        <taxon>Sterolibacteriaceae</taxon>
        <taxon>Candidatus Nitricoxidivorans</taxon>
    </lineage>
</organism>
<feature type="domain" description="Glucose-6-phosphate dehydrogenase NAD-binding" evidence="7">
    <location>
        <begin position="10"/>
        <end position="189"/>
    </location>
</feature>
<feature type="binding site" evidence="6">
    <location>
        <position position="180"/>
    </location>
    <ligand>
        <name>substrate</name>
    </ligand>
</feature>
<dbReference type="EMBL" id="CP107246">
    <property type="protein sequence ID" value="WIM06196.1"/>
    <property type="molecule type" value="Genomic_DNA"/>
</dbReference>
<dbReference type="InterPro" id="IPR022674">
    <property type="entry name" value="G6P_DH_NAD-bd"/>
</dbReference>
<feature type="binding site" evidence="6">
    <location>
        <position position="237"/>
    </location>
    <ligand>
        <name>substrate</name>
    </ligand>
</feature>
<dbReference type="KEGG" id="npv:OHM77_02560"/>
<dbReference type="Gene3D" id="3.30.360.10">
    <property type="entry name" value="Dihydrodipicolinate Reductase, domain 2"/>
    <property type="match status" value="1"/>
</dbReference>
<evidence type="ECO:0000256" key="4">
    <source>
        <dbReference type="ARBA" id="ARBA00023002"/>
    </source>
</evidence>
<keyword evidence="5 6" id="KW-0119">Carbohydrate metabolism</keyword>
<dbReference type="PANTHER" id="PTHR23429">
    <property type="entry name" value="GLUCOSE-6-PHOSPHATE 1-DEHYDROGENASE G6PD"/>
    <property type="match status" value="1"/>
</dbReference>
<dbReference type="AlphaFoldDB" id="A0AA49J076"/>
<accession>A0AA49J076</accession>
<comment type="caution">
    <text evidence="6">Lacks conserved residue(s) required for the propagation of feature annotation.</text>
</comment>
<protein>
    <recommendedName>
        <fullName evidence="6">Glucose-6-phosphate 1-dehydrogenase</fullName>
        <shortName evidence="6">G6PD</shortName>
        <ecNumber evidence="6">1.1.1.49</ecNumber>
    </recommendedName>
</protein>
<feature type="binding site" evidence="6">
    <location>
        <position position="184"/>
    </location>
    <ligand>
        <name>substrate</name>
    </ligand>
</feature>
<proteinExistence type="inferred from homology"/>
<dbReference type="GO" id="GO:0005829">
    <property type="term" value="C:cytosol"/>
    <property type="evidence" value="ECO:0007669"/>
    <property type="project" value="TreeGrafter"/>
</dbReference>
<comment type="pathway">
    <text evidence="1 6">Carbohydrate degradation; pentose phosphate pathway; D-ribulose 5-phosphate from D-glucose 6-phosphate (oxidative stage): step 1/3.</text>
</comment>
<evidence type="ECO:0000313" key="9">
    <source>
        <dbReference type="EMBL" id="WIM06196.1"/>
    </source>
</evidence>
<dbReference type="Pfam" id="PF02781">
    <property type="entry name" value="G6PD_C"/>
    <property type="match status" value="1"/>
</dbReference>
<keyword evidence="2 6" id="KW-0313">Glucose metabolism</keyword>
<dbReference type="Proteomes" id="UP001234916">
    <property type="component" value="Chromosome"/>
</dbReference>
<dbReference type="GO" id="GO:0006006">
    <property type="term" value="P:glucose metabolic process"/>
    <property type="evidence" value="ECO:0007669"/>
    <property type="project" value="UniProtKB-KW"/>
</dbReference>
<keyword evidence="4 6" id="KW-0560">Oxidoreductase</keyword>
<dbReference type="PRINTS" id="PR00079">
    <property type="entry name" value="G6PDHDRGNASE"/>
</dbReference>
<evidence type="ECO:0000259" key="7">
    <source>
        <dbReference type="Pfam" id="PF00479"/>
    </source>
</evidence>
<dbReference type="SUPFAM" id="SSF55347">
    <property type="entry name" value="Glyceraldehyde-3-phosphate dehydrogenase-like, C-terminal domain"/>
    <property type="match status" value="1"/>
</dbReference>
<feature type="binding site" evidence="6">
    <location>
        <position position="342"/>
    </location>
    <ligand>
        <name>substrate</name>
    </ligand>
</feature>
<evidence type="ECO:0000256" key="5">
    <source>
        <dbReference type="ARBA" id="ARBA00023277"/>
    </source>
</evidence>
<dbReference type="Pfam" id="PF00479">
    <property type="entry name" value="G6PD_N"/>
    <property type="match status" value="1"/>
</dbReference>
<dbReference type="InterPro" id="IPR022675">
    <property type="entry name" value="G6P_DH_C"/>
</dbReference>
<evidence type="ECO:0000256" key="3">
    <source>
        <dbReference type="ARBA" id="ARBA00022857"/>
    </source>
</evidence>
<dbReference type="NCBIfam" id="TIGR00871">
    <property type="entry name" value="zwf"/>
    <property type="match status" value="1"/>
</dbReference>
<dbReference type="PIRSF" id="PIRSF000110">
    <property type="entry name" value="G6PD"/>
    <property type="match status" value="1"/>
</dbReference>
<name>A0AA49J076_9PROT</name>
<dbReference type="EC" id="1.1.1.49" evidence="6"/>
<dbReference type="NCBIfam" id="NF009492">
    <property type="entry name" value="PRK12853.1-3"/>
    <property type="match status" value="1"/>
</dbReference>
<evidence type="ECO:0000259" key="8">
    <source>
        <dbReference type="Pfam" id="PF02781"/>
    </source>
</evidence>
<dbReference type="Gene3D" id="3.40.50.720">
    <property type="entry name" value="NAD(P)-binding Rossmann-like Domain"/>
    <property type="match status" value="1"/>
</dbReference>
<evidence type="ECO:0000256" key="6">
    <source>
        <dbReference type="HAMAP-Rule" id="MF_00966"/>
    </source>
</evidence>
<dbReference type="GO" id="GO:0050661">
    <property type="term" value="F:NADP binding"/>
    <property type="evidence" value="ECO:0007669"/>
    <property type="project" value="UniProtKB-UniRule"/>
</dbReference>
<dbReference type="InterPro" id="IPR001282">
    <property type="entry name" value="G6P_DH"/>
</dbReference>
<feature type="active site" description="Proton acceptor" evidence="6">
    <location>
        <position position="242"/>
    </location>
</feature>
<comment type="catalytic activity">
    <reaction evidence="6">
        <text>D-glucose 6-phosphate + NADP(+) = 6-phospho-D-glucono-1,5-lactone + NADPH + H(+)</text>
        <dbReference type="Rhea" id="RHEA:15841"/>
        <dbReference type="ChEBI" id="CHEBI:15378"/>
        <dbReference type="ChEBI" id="CHEBI:57783"/>
        <dbReference type="ChEBI" id="CHEBI:57955"/>
        <dbReference type="ChEBI" id="CHEBI:58349"/>
        <dbReference type="ChEBI" id="CHEBI:61548"/>
        <dbReference type="EC" id="1.1.1.49"/>
    </reaction>
</comment>
<evidence type="ECO:0000256" key="1">
    <source>
        <dbReference type="ARBA" id="ARBA00004937"/>
    </source>
</evidence>
<sequence>MKAVDPCTLVIFGVGGDLARRKLLPGLFHLETAGRLPEGAMILGCGRKDWSREEWLAEVRGMIAAKCPDKLDSPAFERFAARLRYHAGPADDPGAYERLRKTLEESPDLPPNIAFYMSVRPGEFQAIVDRLGEMGLLRETNGWRRVVIEKPFGHDLLSAQTLQRSLYRHLNEPQIFRIDHYLGKGTVQNIMVFRFANLLLEPLWNHHYIDHVQITHAETLGIGSRAGFFEGAGALRDMMQSHLLQLMALVAMEPPVTMSAEHLRDEKVKVLKAIRPITQNAVHAHAFRGQYASGAIDGSPVPGYLDEPGVAPDSVTETFAALKLFVDNWRWSGVPFYLRTGKRMAQASSAICIRFKNPPQDLLRHARQAHHGPARPNWIMLGIQPNDCMKMEMQVKVPGLDLHTRTISLDATYRKGHDEDYDAYEGLLLDVMQGDPSLFLRIDEVEWAWRVVDPVLKVWAMERDFINAYPAGSWGPRGTYRLFDRDDQFWRHTLDVSGGDLQAY</sequence>
<dbReference type="PANTHER" id="PTHR23429:SF0">
    <property type="entry name" value="GLUCOSE-6-PHOSPHATE 1-DEHYDROGENASE"/>
    <property type="match status" value="1"/>
</dbReference>